<gene>
    <name evidence="2" type="ORF">IPV69_25660</name>
</gene>
<evidence type="ECO:0000313" key="3">
    <source>
        <dbReference type="Proteomes" id="UP000593765"/>
    </source>
</evidence>
<evidence type="ECO:0000313" key="2">
    <source>
        <dbReference type="EMBL" id="QOV89538.1"/>
    </source>
</evidence>
<organism evidence="2 3">
    <name type="scientific">Humisphaera borealis</name>
    <dbReference type="NCBI Taxonomy" id="2807512"/>
    <lineage>
        <taxon>Bacteria</taxon>
        <taxon>Pseudomonadati</taxon>
        <taxon>Planctomycetota</taxon>
        <taxon>Phycisphaerae</taxon>
        <taxon>Tepidisphaerales</taxon>
        <taxon>Tepidisphaeraceae</taxon>
        <taxon>Humisphaera</taxon>
    </lineage>
</organism>
<proteinExistence type="predicted"/>
<evidence type="ECO:0000256" key="1">
    <source>
        <dbReference type="SAM" id="Phobius"/>
    </source>
</evidence>
<sequence>MDIAQVILVIVGTYLASGIAFAVLFAVRGVGMVDASARGAPVAFRLFIIPGAAALWPALLLKWVVGQKARSA</sequence>
<dbReference type="RefSeq" id="WP_206292585.1">
    <property type="nucleotide sequence ID" value="NZ_CP063458.1"/>
</dbReference>
<keyword evidence="1" id="KW-0812">Transmembrane</keyword>
<protein>
    <submittedName>
        <fullName evidence="2">Uncharacterized protein</fullName>
    </submittedName>
</protein>
<name>A0A7M2WVI6_9BACT</name>
<keyword evidence="1" id="KW-0472">Membrane</keyword>
<reference evidence="2 3" key="1">
    <citation type="submission" date="2020-10" db="EMBL/GenBank/DDBJ databases">
        <title>Wide distribution of Phycisphaera-like planctomycetes from WD2101 soil group in peatlands and genome analysis of the first cultivated representative.</title>
        <authorList>
            <person name="Dedysh S.N."/>
            <person name="Beletsky A.V."/>
            <person name="Ivanova A."/>
            <person name="Kulichevskaya I.S."/>
            <person name="Suzina N.E."/>
            <person name="Philippov D.A."/>
            <person name="Rakitin A.L."/>
            <person name="Mardanov A.V."/>
            <person name="Ravin N.V."/>
        </authorList>
    </citation>
    <scope>NUCLEOTIDE SEQUENCE [LARGE SCALE GENOMIC DNA]</scope>
    <source>
        <strain evidence="2 3">M1803</strain>
    </source>
</reference>
<keyword evidence="3" id="KW-1185">Reference proteome</keyword>
<dbReference type="Proteomes" id="UP000593765">
    <property type="component" value="Chromosome"/>
</dbReference>
<feature type="transmembrane region" description="Helical" evidence="1">
    <location>
        <begin position="42"/>
        <end position="65"/>
    </location>
</feature>
<dbReference type="AlphaFoldDB" id="A0A7M2WVI6"/>
<feature type="transmembrane region" description="Helical" evidence="1">
    <location>
        <begin position="6"/>
        <end position="30"/>
    </location>
</feature>
<accession>A0A7M2WVI6</accession>
<keyword evidence="1" id="KW-1133">Transmembrane helix</keyword>
<dbReference type="EMBL" id="CP063458">
    <property type="protein sequence ID" value="QOV89538.1"/>
    <property type="molecule type" value="Genomic_DNA"/>
</dbReference>
<dbReference type="KEGG" id="hbs:IPV69_25660"/>